<keyword evidence="5 8" id="KW-0408">Iron</keyword>
<dbReference type="SUPFAM" id="SSF102114">
    <property type="entry name" value="Radical SAM enzymes"/>
    <property type="match status" value="1"/>
</dbReference>
<evidence type="ECO:0000256" key="4">
    <source>
        <dbReference type="ARBA" id="ARBA00022723"/>
    </source>
</evidence>
<evidence type="ECO:0000256" key="7">
    <source>
        <dbReference type="ARBA" id="ARBA00047326"/>
    </source>
</evidence>
<dbReference type="GO" id="GO:0046872">
    <property type="term" value="F:metal ion binding"/>
    <property type="evidence" value="ECO:0007669"/>
    <property type="project" value="UniProtKB-KW"/>
</dbReference>
<dbReference type="Gene3D" id="3.20.20.70">
    <property type="entry name" value="Aldolase class I"/>
    <property type="match status" value="1"/>
</dbReference>
<dbReference type="NCBIfam" id="NF004019">
    <property type="entry name" value="PRK05481.1"/>
    <property type="match status" value="1"/>
</dbReference>
<dbReference type="NCBIfam" id="NF009544">
    <property type="entry name" value="PRK12928.1"/>
    <property type="match status" value="1"/>
</dbReference>
<comment type="catalytic activity">
    <reaction evidence="7 8">
        <text>[[Fe-S] cluster scaffold protein carrying a second [4Fe-4S](2+) cluster] + N(6)-octanoyl-L-lysyl-[protein] + 2 oxidized [2Fe-2S]-[ferredoxin] + 2 S-adenosyl-L-methionine + 4 H(+) = [[Fe-S] cluster scaffold protein] + N(6)-[(R)-dihydrolipoyl]-L-lysyl-[protein] + 4 Fe(3+) + 2 hydrogen sulfide + 2 5'-deoxyadenosine + 2 L-methionine + 2 reduced [2Fe-2S]-[ferredoxin]</text>
        <dbReference type="Rhea" id="RHEA:16585"/>
        <dbReference type="Rhea" id="RHEA-COMP:9928"/>
        <dbReference type="Rhea" id="RHEA-COMP:10000"/>
        <dbReference type="Rhea" id="RHEA-COMP:10001"/>
        <dbReference type="Rhea" id="RHEA-COMP:10475"/>
        <dbReference type="Rhea" id="RHEA-COMP:14568"/>
        <dbReference type="Rhea" id="RHEA-COMP:14569"/>
        <dbReference type="ChEBI" id="CHEBI:15378"/>
        <dbReference type="ChEBI" id="CHEBI:17319"/>
        <dbReference type="ChEBI" id="CHEBI:29034"/>
        <dbReference type="ChEBI" id="CHEBI:29919"/>
        <dbReference type="ChEBI" id="CHEBI:33722"/>
        <dbReference type="ChEBI" id="CHEBI:33737"/>
        <dbReference type="ChEBI" id="CHEBI:33738"/>
        <dbReference type="ChEBI" id="CHEBI:57844"/>
        <dbReference type="ChEBI" id="CHEBI:59789"/>
        <dbReference type="ChEBI" id="CHEBI:78809"/>
        <dbReference type="ChEBI" id="CHEBI:83100"/>
        <dbReference type="EC" id="2.8.1.8"/>
    </reaction>
</comment>
<evidence type="ECO:0000256" key="5">
    <source>
        <dbReference type="ARBA" id="ARBA00023004"/>
    </source>
</evidence>
<dbReference type="PANTHER" id="PTHR10949">
    <property type="entry name" value="LIPOYL SYNTHASE"/>
    <property type="match status" value="1"/>
</dbReference>
<evidence type="ECO:0000256" key="1">
    <source>
        <dbReference type="ARBA" id="ARBA00022485"/>
    </source>
</evidence>
<dbReference type="Pfam" id="PF04055">
    <property type="entry name" value="Radical_SAM"/>
    <property type="match status" value="1"/>
</dbReference>
<dbReference type="CDD" id="cd01335">
    <property type="entry name" value="Radical_SAM"/>
    <property type="match status" value="1"/>
</dbReference>
<keyword evidence="1 8" id="KW-0004">4Fe-4S</keyword>
<organism evidence="10">
    <name type="scientific">Desulfomonile tiedjei</name>
    <dbReference type="NCBI Taxonomy" id="2358"/>
    <lineage>
        <taxon>Bacteria</taxon>
        <taxon>Pseudomonadati</taxon>
        <taxon>Thermodesulfobacteriota</taxon>
        <taxon>Desulfomonilia</taxon>
        <taxon>Desulfomonilales</taxon>
        <taxon>Desulfomonilaceae</taxon>
        <taxon>Desulfomonile</taxon>
    </lineage>
</organism>
<comment type="similarity">
    <text evidence="8">Belongs to the radical SAM superfamily. Lipoyl synthase family.</text>
</comment>
<dbReference type="PANTHER" id="PTHR10949:SF0">
    <property type="entry name" value="LIPOYL SYNTHASE, MITOCHONDRIAL"/>
    <property type="match status" value="1"/>
</dbReference>
<evidence type="ECO:0000256" key="6">
    <source>
        <dbReference type="ARBA" id="ARBA00023014"/>
    </source>
</evidence>
<feature type="binding site" evidence="8">
    <location>
        <position position="72"/>
    </location>
    <ligand>
        <name>[4Fe-4S] cluster</name>
        <dbReference type="ChEBI" id="CHEBI:49883"/>
        <label>2</label>
        <note>4Fe-4S-S-AdoMet</note>
    </ligand>
</feature>
<dbReference type="UniPathway" id="UPA00538">
    <property type="reaction ID" value="UER00593"/>
</dbReference>
<feature type="binding site" evidence="8">
    <location>
        <position position="42"/>
    </location>
    <ligand>
        <name>[4Fe-4S] cluster</name>
        <dbReference type="ChEBI" id="CHEBI:49883"/>
        <label>1</label>
    </ligand>
</feature>
<comment type="function">
    <text evidence="8">Catalyzes the radical-mediated insertion of two sulfur atoms into the C-6 and C-8 positions of the octanoyl moiety bound to the lipoyl domains of lipoate-dependent enzymes, thereby converting the octanoylated domains into lipoylated derivatives.</text>
</comment>
<keyword evidence="6 8" id="KW-0411">Iron-sulfur</keyword>
<dbReference type="EMBL" id="DTGT01000174">
    <property type="protein sequence ID" value="HGH60754.1"/>
    <property type="molecule type" value="Genomic_DNA"/>
</dbReference>
<comment type="subcellular location">
    <subcellularLocation>
        <location evidence="8">Cytoplasm</location>
    </subcellularLocation>
</comment>
<dbReference type="PROSITE" id="PS51918">
    <property type="entry name" value="RADICAL_SAM"/>
    <property type="match status" value="1"/>
</dbReference>
<evidence type="ECO:0000256" key="3">
    <source>
        <dbReference type="ARBA" id="ARBA00022691"/>
    </source>
</evidence>
<dbReference type="SMART" id="SM00729">
    <property type="entry name" value="Elp3"/>
    <property type="match status" value="1"/>
</dbReference>
<comment type="pathway">
    <text evidence="8">Protein modification; protein lipoylation via endogenous pathway; protein N(6)-(lipoyl)lysine from octanoyl-[acyl-carrier-protein]: step 2/2.</text>
</comment>
<dbReference type="InterPro" id="IPR006638">
    <property type="entry name" value="Elp3/MiaA/NifB-like_rSAM"/>
</dbReference>
<feature type="binding site" evidence="8">
    <location>
        <position position="68"/>
    </location>
    <ligand>
        <name>[4Fe-4S] cluster</name>
        <dbReference type="ChEBI" id="CHEBI:49883"/>
        <label>2</label>
        <note>4Fe-4S-S-AdoMet</note>
    </ligand>
</feature>
<dbReference type="GO" id="GO:0016992">
    <property type="term" value="F:lipoate synthase activity"/>
    <property type="evidence" value="ECO:0007669"/>
    <property type="project" value="UniProtKB-UniRule"/>
</dbReference>
<keyword evidence="3 8" id="KW-0949">S-adenosyl-L-methionine</keyword>
<gene>
    <name evidence="8 10" type="primary">lipA</name>
    <name evidence="10" type="ORF">ENV54_05590</name>
</gene>
<dbReference type="InterPro" id="IPR013785">
    <property type="entry name" value="Aldolase_TIM"/>
</dbReference>
<dbReference type="HAMAP" id="MF_00206">
    <property type="entry name" value="Lipoyl_synth"/>
    <property type="match status" value="1"/>
</dbReference>
<proteinExistence type="inferred from homology"/>
<dbReference type="PIRSF" id="PIRSF005963">
    <property type="entry name" value="Lipoyl_synth"/>
    <property type="match status" value="1"/>
</dbReference>
<dbReference type="SFLD" id="SFLDF00271">
    <property type="entry name" value="lipoyl_synthase"/>
    <property type="match status" value="1"/>
</dbReference>
<keyword evidence="8" id="KW-0963">Cytoplasm</keyword>
<accession>A0A7C4EUL2</accession>
<name>A0A7C4EUL2_9BACT</name>
<dbReference type="AlphaFoldDB" id="A0A7C4EUL2"/>
<reference evidence="10" key="1">
    <citation type="journal article" date="2020" name="mSystems">
        <title>Genome- and Community-Level Interaction Insights into Carbon Utilization and Element Cycling Functions of Hydrothermarchaeota in Hydrothermal Sediment.</title>
        <authorList>
            <person name="Zhou Z."/>
            <person name="Liu Y."/>
            <person name="Xu W."/>
            <person name="Pan J."/>
            <person name="Luo Z.H."/>
            <person name="Li M."/>
        </authorList>
    </citation>
    <scope>NUCLEOTIDE SEQUENCE [LARGE SCALE GENOMIC DNA]</scope>
    <source>
        <strain evidence="10">SpSt-769</strain>
    </source>
</reference>
<dbReference type="InterPro" id="IPR003698">
    <property type="entry name" value="Lipoyl_synth"/>
</dbReference>
<dbReference type="InterPro" id="IPR007197">
    <property type="entry name" value="rSAM"/>
</dbReference>
<dbReference type="NCBIfam" id="TIGR00510">
    <property type="entry name" value="lipA"/>
    <property type="match status" value="1"/>
</dbReference>
<feature type="binding site" evidence="8">
    <location>
        <position position="47"/>
    </location>
    <ligand>
        <name>[4Fe-4S] cluster</name>
        <dbReference type="ChEBI" id="CHEBI:49883"/>
        <label>1</label>
    </ligand>
</feature>
<dbReference type="GO" id="GO:0051539">
    <property type="term" value="F:4 iron, 4 sulfur cluster binding"/>
    <property type="evidence" value="ECO:0007669"/>
    <property type="project" value="UniProtKB-UniRule"/>
</dbReference>
<dbReference type="EC" id="2.8.1.8" evidence="8"/>
<comment type="cofactor">
    <cofactor evidence="8">
        <name>[4Fe-4S] cluster</name>
        <dbReference type="ChEBI" id="CHEBI:49883"/>
    </cofactor>
    <text evidence="8">Binds 2 [4Fe-4S] clusters per subunit. One cluster is coordinated with 3 cysteines and an exchangeable S-adenosyl-L-methionine.</text>
</comment>
<evidence type="ECO:0000259" key="9">
    <source>
        <dbReference type="PROSITE" id="PS51918"/>
    </source>
</evidence>
<dbReference type="InterPro" id="IPR058240">
    <property type="entry name" value="rSAM_sf"/>
</dbReference>
<evidence type="ECO:0000256" key="2">
    <source>
        <dbReference type="ARBA" id="ARBA00022679"/>
    </source>
</evidence>
<feature type="domain" description="Radical SAM core" evidence="9">
    <location>
        <begin position="54"/>
        <end position="271"/>
    </location>
</feature>
<comment type="caution">
    <text evidence="10">The sequence shown here is derived from an EMBL/GenBank/DDBJ whole genome shotgun (WGS) entry which is preliminary data.</text>
</comment>
<evidence type="ECO:0000256" key="8">
    <source>
        <dbReference type="HAMAP-Rule" id="MF_00206"/>
    </source>
</evidence>
<dbReference type="GO" id="GO:0009249">
    <property type="term" value="P:protein lipoylation"/>
    <property type="evidence" value="ECO:0007669"/>
    <property type="project" value="UniProtKB-UniRule"/>
</dbReference>
<dbReference type="GO" id="GO:0005737">
    <property type="term" value="C:cytoplasm"/>
    <property type="evidence" value="ECO:0007669"/>
    <property type="project" value="UniProtKB-SubCell"/>
</dbReference>
<dbReference type="SFLD" id="SFLDS00029">
    <property type="entry name" value="Radical_SAM"/>
    <property type="match status" value="1"/>
</dbReference>
<keyword evidence="2 8" id="KW-0808">Transferase</keyword>
<protein>
    <recommendedName>
        <fullName evidence="8">Lipoyl synthase</fullName>
        <ecNumber evidence="8">2.8.1.8</ecNumber>
    </recommendedName>
    <alternativeName>
        <fullName evidence="8">Lip-syn</fullName>
        <shortName evidence="8">LS</shortName>
    </alternativeName>
    <alternativeName>
        <fullName evidence="8">Lipoate synthase</fullName>
    </alternativeName>
    <alternativeName>
        <fullName evidence="8">Lipoic acid synthase</fullName>
    </alternativeName>
    <alternativeName>
        <fullName evidence="8">Sulfur insertion protein LipA</fullName>
    </alternativeName>
</protein>
<sequence length="293" mass="32651">MMVQAAPHWLVDEIRHAKRGLGQAPLQRTVKLLEKLGLPTVCQEARCPNRGVCFSNSTATFMILGRTCTRGCRFCAIAYNKRAEPVDESEPERLALAVADLGIRHAVITSVTRDDLPDGGAGHYARTVRTLREKAPHTTIELLTPDFGGSPEALRLVIDAGPNIIAHNLDTVARLHRKIKPRANYERSLEFLRRAKQMSPDMITKSGIMLGLGETKEEVAEELKRLRETGCNMVTLGQYLAPSLRHAPIARFLEPEEFIFWRNFAKELGFESVASGALVRSSFNASVFFRELS</sequence>
<feature type="binding site" evidence="8">
    <location>
        <position position="53"/>
    </location>
    <ligand>
        <name>[4Fe-4S] cluster</name>
        <dbReference type="ChEBI" id="CHEBI:49883"/>
        <label>1</label>
    </ligand>
</feature>
<feature type="binding site" evidence="8">
    <location>
        <position position="282"/>
    </location>
    <ligand>
        <name>[4Fe-4S] cluster</name>
        <dbReference type="ChEBI" id="CHEBI:49883"/>
        <label>1</label>
    </ligand>
</feature>
<feature type="binding site" evidence="8">
    <location>
        <position position="75"/>
    </location>
    <ligand>
        <name>[4Fe-4S] cluster</name>
        <dbReference type="ChEBI" id="CHEBI:49883"/>
        <label>2</label>
        <note>4Fe-4S-S-AdoMet</note>
    </ligand>
</feature>
<evidence type="ECO:0000313" key="10">
    <source>
        <dbReference type="EMBL" id="HGH60754.1"/>
    </source>
</evidence>
<keyword evidence="4 8" id="KW-0479">Metal-binding</keyword>
<dbReference type="SFLD" id="SFLDG01058">
    <property type="entry name" value="lipoyl_synthase_like"/>
    <property type="match status" value="1"/>
</dbReference>